<dbReference type="GO" id="GO:0004530">
    <property type="term" value="F:deoxyribonuclease I activity"/>
    <property type="evidence" value="ECO:0007669"/>
    <property type="project" value="InterPro"/>
</dbReference>
<evidence type="ECO:0000259" key="1">
    <source>
        <dbReference type="Pfam" id="PF21111"/>
    </source>
</evidence>
<name>A0A369Q580_9SPHI</name>
<dbReference type="AlphaFoldDB" id="A0A369Q580"/>
<evidence type="ECO:0000313" key="2">
    <source>
        <dbReference type="EMBL" id="RDC58437.1"/>
    </source>
</evidence>
<reference evidence="2 3" key="1">
    <citation type="submission" date="2018-07" db="EMBL/GenBank/DDBJ databases">
        <title>Pedobacter sp. nov., isolated from soil.</title>
        <authorList>
            <person name="Zhou L.Y."/>
            <person name="Du Z.J."/>
        </authorList>
    </citation>
    <scope>NUCLEOTIDE SEQUENCE [LARGE SCALE GENOMIC DNA]</scope>
    <source>
        <strain evidence="2 3">JDX94</strain>
    </source>
</reference>
<proteinExistence type="predicted"/>
<gene>
    <name evidence="2" type="ORF">DU508_00060</name>
</gene>
<dbReference type="InterPro" id="IPR033799">
    <property type="entry name" value="CdiA_EC869-like"/>
</dbReference>
<dbReference type="OrthoDB" id="574668at2"/>
<dbReference type="RefSeq" id="WP_115400812.1">
    <property type="nucleotide sequence ID" value="NZ_QPKV01000001.1"/>
</dbReference>
<protein>
    <recommendedName>
        <fullName evidence="1">CdiA toxin EC869-like domain-containing protein</fullName>
    </recommendedName>
</protein>
<keyword evidence="3" id="KW-1185">Reference proteome</keyword>
<feature type="domain" description="CdiA toxin EC869-like" evidence="1">
    <location>
        <begin position="11"/>
        <end position="96"/>
    </location>
</feature>
<dbReference type="EMBL" id="QPKV01000001">
    <property type="protein sequence ID" value="RDC58437.1"/>
    <property type="molecule type" value="Genomic_DNA"/>
</dbReference>
<dbReference type="Gene3D" id="3.40.1350.110">
    <property type="match status" value="1"/>
</dbReference>
<organism evidence="2 3">
    <name type="scientific">Pedobacter chinensis</name>
    <dbReference type="NCBI Taxonomy" id="2282421"/>
    <lineage>
        <taxon>Bacteria</taxon>
        <taxon>Pseudomonadati</taxon>
        <taxon>Bacteroidota</taxon>
        <taxon>Sphingobacteriia</taxon>
        <taxon>Sphingobacteriales</taxon>
        <taxon>Sphingobacteriaceae</taxon>
        <taxon>Pedobacter</taxon>
    </lineage>
</organism>
<accession>A0A369Q580</accession>
<dbReference type="Proteomes" id="UP000253961">
    <property type="component" value="Unassembled WGS sequence"/>
</dbReference>
<dbReference type="Pfam" id="PF21111">
    <property type="entry name" value="CDI_toxin_EC869_like"/>
    <property type="match status" value="1"/>
</dbReference>
<evidence type="ECO:0000313" key="3">
    <source>
        <dbReference type="Proteomes" id="UP000253961"/>
    </source>
</evidence>
<sequence length="98" mass="10582">MIAHHLGNVLATISDNRLANPDGSYSADVLTANDYYAFGSEMPDRKLWDGVTIKPNEVTGRALDLVIPKGATKAQEGVIKSMTEYGKSQGVNVNVKVF</sequence>
<comment type="caution">
    <text evidence="2">The sequence shown here is derived from an EMBL/GenBank/DDBJ whole genome shotgun (WGS) entry which is preliminary data.</text>
</comment>